<dbReference type="AlphaFoldDB" id="A0A6S6S9F1"/>
<dbReference type="Pfam" id="PF01584">
    <property type="entry name" value="CheW"/>
    <property type="match status" value="1"/>
</dbReference>
<reference evidence="2" key="1">
    <citation type="submission" date="2020-01" db="EMBL/GenBank/DDBJ databases">
        <authorList>
            <person name="Meier V. D."/>
            <person name="Meier V D."/>
        </authorList>
    </citation>
    <scope>NUCLEOTIDE SEQUENCE</scope>
    <source>
        <strain evidence="2">HLG_WM_MAG_09</strain>
    </source>
</reference>
<accession>A0A6S6S9F1</accession>
<dbReference type="InterPro" id="IPR002545">
    <property type="entry name" value="CheW-lke_dom"/>
</dbReference>
<dbReference type="SUPFAM" id="SSF50341">
    <property type="entry name" value="CheW-like"/>
    <property type="match status" value="1"/>
</dbReference>
<gene>
    <name evidence="2" type="ORF">HELGO_WM27639</name>
</gene>
<dbReference type="Gene3D" id="2.40.50.180">
    <property type="entry name" value="CheA-289, Domain 4"/>
    <property type="match status" value="1"/>
</dbReference>
<dbReference type="GO" id="GO:0006935">
    <property type="term" value="P:chemotaxis"/>
    <property type="evidence" value="ECO:0007669"/>
    <property type="project" value="InterPro"/>
</dbReference>
<evidence type="ECO:0000259" key="1">
    <source>
        <dbReference type="Pfam" id="PF01584"/>
    </source>
</evidence>
<dbReference type="GO" id="GO:0007165">
    <property type="term" value="P:signal transduction"/>
    <property type="evidence" value="ECO:0007669"/>
    <property type="project" value="InterPro"/>
</dbReference>
<feature type="domain" description="CheW-like" evidence="1">
    <location>
        <begin position="24"/>
        <end position="133"/>
    </location>
</feature>
<protein>
    <recommendedName>
        <fullName evidence="1">CheW-like domain-containing protein</fullName>
    </recommendedName>
</protein>
<name>A0A6S6S9F1_9GAMM</name>
<organism evidence="2">
    <name type="scientific">uncultured Thiotrichaceae bacterium</name>
    <dbReference type="NCBI Taxonomy" id="298394"/>
    <lineage>
        <taxon>Bacteria</taxon>
        <taxon>Pseudomonadati</taxon>
        <taxon>Pseudomonadota</taxon>
        <taxon>Gammaproteobacteria</taxon>
        <taxon>Thiotrichales</taxon>
        <taxon>Thiotrichaceae</taxon>
        <taxon>environmental samples</taxon>
    </lineage>
</organism>
<sequence length="141" mass="16398">MEQTAFCYRTGDYHIVLEEGVRSELLTPEQIYPVPFAPAWCVGLVAVRGELFPVVDMHRVLLNQDRPEQPYLLCLRHESFEPIIVGCDSLPVQTETQKADTNEHIPGLPGWIRRTWSTDKHVYLEADHRRLFSTLLNRQKR</sequence>
<proteinExistence type="predicted"/>
<evidence type="ECO:0000313" key="2">
    <source>
        <dbReference type="EMBL" id="CAA6799717.1"/>
    </source>
</evidence>
<dbReference type="EMBL" id="CACVAT010000003">
    <property type="protein sequence ID" value="CAA6799717.1"/>
    <property type="molecule type" value="Genomic_DNA"/>
</dbReference>
<dbReference type="InterPro" id="IPR036061">
    <property type="entry name" value="CheW-like_dom_sf"/>
</dbReference>